<reference evidence="3" key="1">
    <citation type="submission" date="2017-01" db="EMBL/GenBank/DDBJ databases">
        <authorList>
            <person name="Varghese N."/>
            <person name="Submissions S."/>
        </authorList>
    </citation>
    <scope>NUCLEOTIDE SEQUENCE [LARGE SCALE GENOMIC DNA]</scope>
    <source>
        <strain evidence="3">DSM 45196</strain>
    </source>
</reference>
<evidence type="ECO:0000256" key="1">
    <source>
        <dbReference type="SAM" id="Phobius"/>
    </source>
</evidence>
<name>A0A1N7MWN6_9BACL</name>
<feature type="transmembrane region" description="Helical" evidence="1">
    <location>
        <begin position="12"/>
        <end position="32"/>
    </location>
</feature>
<dbReference type="AlphaFoldDB" id="A0A1N7MWN6"/>
<evidence type="ECO:0000313" key="3">
    <source>
        <dbReference type="Proteomes" id="UP000186795"/>
    </source>
</evidence>
<proteinExistence type="predicted"/>
<sequence>MRSFFQRRKLMIITIVALLIIGLVGGYLTLFFSTSTETKIVKVRLVEVLRDRGEEHWVEQYGLTSEQAADIVKHPENYRSIMYTCELNNTSGIIDIIDIKTNPNFSKDTKKRALYYSEEIENYQINPGQRYRESIRVLIKMDEEDTPEKLLEMAKKDRFTISGRKYLFLSDVPTNAPLSQFPMGSFSLEAKYEGE</sequence>
<organism evidence="2 3">
    <name type="scientific">Kroppenstedtia eburnea</name>
    <dbReference type="NCBI Taxonomy" id="714067"/>
    <lineage>
        <taxon>Bacteria</taxon>
        <taxon>Bacillati</taxon>
        <taxon>Bacillota</taxon>
        <taxon>Bacilli</taxon>
        <taxon>Bacillales</taxon>
        <taxon>Thermoactinomycetaceae</taxon>
        <taxon>Kroppenstedtia</taxon>
    </lineage>
</organism>
<dbReference type="EMBL" id="FTOD01000007">
    <property type="protein sequence ID" value="SIS90554.1"/>
    <property type="molecule type" value="Genomic_DNA"/>
</dbReference>
<evidence type="ECO:0000313" key="2">
    <source>
        <dbReference type="EMBL" id="SIS90554.1"/>
    </source>
</evidence>
<gene>
    <name evidence="2" type="ORF">SAMN05421790_107103</name>
</gene>
<keyword evidence="3" id="KW-1185">Reference proteome</keyword>
<keyword evidence="1" id="KW-0812">Transmembrane</keyword>
<keyword evidence="1" id="KW-0472">Membrane</keyword>
<accession>A0A1N7MWN6</accession>
<keyword evidence="1" id="KW-1133">Transmembrane helix</keyword>
<dbReference type="Proteomes" id="UP000186795">
    <property type="component" value="Unassembled WGS sequence"/>
</dbReference>
<protein>
    <submittedName>
        <fullName evidence="2">Uncharacterized protein</fullName>
    </submittedName>
</protein>